<dbReference type="GO" id="GO:0045454">
    <property type="term" value="P:cell redox homeostasis"/>
    <property type="evidence" value="ECO:0007669"/>
    <property type="project" value="TreeGrafter"/>
</dbReference>
<protein>
    <submittedName>
        <fullName evidence="6">Thioredoxin-2</fullName>
        <ecNumber evidence="6">1.8.1.8</ecNumber>
    </submittedName>
</protein>
<dbReference type="SUPFAM" id="SSF52833">
    <property type="entry name" value="Thioredoxin-like"/>
    <property type="match status" value="1"/>
</dbReference>
<dbReference type="GO" id="GO:0047134">
    <property type="term" value="F:protein-disulfide reductase [NAD(P)H] activity"/>
    <property type="evidence" value="ECO:0007669"/>
    <property type="project" value="UniProtKB-EC"/>
</dbReference>
<dbReference type="EMBL" id="MLJW01007093">
    <property type="protein sequence ID" value="OIQ65745.1"/>
    <property type="molecule type" value="Genomic_DNA"/>
</dbReference>
<keyword evidence="4" id="KW-0676">Redox-active center</keyword>
<keyword evidence="2" id="KW-0249">Electron transport</keyword>
<dbReference type="InterPro" id="IPR005746">
    <property type="entry name" value="Thioredoxin"/>
</dbReference>
<dbReference type="InterPro" id="IPR017937">
    <property type="entry name" value="Thioredoxin_CS"/>
</dbReference>
<dbReference type="PANTHER" id="PTHR45663">
    <property type="entry name" value="GEO12009P1"/>
    <property type="match status" value="1"/>
</dbReference>
<evidence type="ECO:0000259" key="5">
    <source>
        <dbReference type="PROSITE" id="PS51352"/>
    </source>
</evidence>
<dbReference type="FunFam" id="3.40.30.10:FF:000001">
    <property type="entry name" value="Thioredoxin"/>
    <property type="match status" value="1"/>
</dbReference>
<dbReference type="Pfam" id="PF00085">
    <property type="entry name" value="Thioredoxin"/>
    <property type="match status" value="1"/>
</dbReference>
<keyword evidence="1" id="KW-0813">Transport</keyword>
<evidence type="ECO:0000256" key="2">
    <source>
        <dbReference type="ARBA" id="ARBA00022982"/>
    </source>
</evidence>
<dbReference type="NCBIfam" id="NF008229">
    <property type="entry name" value="PRK10996.1"/>
    <property type="match status" value="1"/>
</dbReference>
<dbReference type="PRINTS" id="PR00421">
    <property type="entry name" value="THIOREDOXIN"/>
</dbReference>
<name>A0A1J5P2F4_9ZZZZ</name>
<evidence type="ECO:0000256" key="1">
    <source>
        <dbReference type="ARBA" id="ARBA00022448"/>
    </source>
</evidence>
<dbReference type="InterPro" id="IPR013766">
    <property type="entry name" value="Thioredoxin_domain"/>
</dbReference>
<feature type="domain" description="Thioredoxin" evidence="5">
    <location>
        <begin position="35"/>
        <end position="145"/>
    </location>
</feature>
<accession>A0A1J5P2F4</accession>
<dbReference type="CDD" id="cd02947">
    <property type="entry name" value="TRX_family"/>
    <property type="match status" value="1"/>
</dbReference>
<sequence>MPETIHVVCVECNTTNRIPKIQDDKELNCGRCHQPLFGNAPRNQDAAGLKAQITKSQVPVVVDFWAPWCGPCKAMAPAFAQAAAAMTTKARFVKVNTEEQPALAAQYAIQSIPSMLIFRDGRELARRVGAISAHELVGWLNSMGVR</sequence>
<dbReference type="InterPro" id="IPR036249">
    <property type="entry name" value="Thioredoxin-like_sf"/>
</dbReference>
<dbReference type="EC" id="1.8.1.8" evidence="6"/>
<dbReference type="Gene3D" id="2.30.30.380">
    <property type="entry name" value="Zn-finger domain of Sec23/24"/>
    <property type="match status" value="1"/>
</dbReference>
<dbReference type="GO" id="GO:0005829">
    <property type="term" value="C:cytosol"/>
    <property type="evidence" value="ECO:0007669"/>
    <property type="project" value="TreeGrafter"/>
</dbReference>
<gene>
    <name evidence="6" type="primary">trxC_15</name>
    <name evidence="6" type="ORF">GALL_526930</name>
</gene>
<keyword evidence="3" id="KW-1015">Disulfide bond</keyword>
<dbReference type="PANTHER" id="PTHR45663:SF11">
    <property type="entry name" value="GEO12009P1"/>
    <property type="match status" value="1"/>
</dbReference>
<reference evidence="6" key="1">
    <citation type="submission" date="2016-10" db="EMBL/GenBank/DDBJ databases">
        <title>Sequence of Gallionella enrichment culture.</title>
        <authorList>
            <person name="Poehlein A."/>
            <person name="Muehling M."/>
            <person name="Daniel R."/>
        </authorList>
    </citation>
    <scope>NUCLEOTIDE SEQUENCE</scope>
</reference>
<proteinExistence type="predicted"/>
<evidence type="ECO:0000313" key="6">
    <source>
        <dbReference type="EMBL" id="OIQ65745.1"/>
    </source>
</evidence>
<dbReference type="NCBIfam" id="TIGR01068">
    <property type="entry name" value="thioredoxin"/>
    <property type="match status" value="1"/>
</dbReference>
<dbReference type="Gene3D" id="3.40.30.10">
    <property type="entry name" value="Glutaredoxin"/>
    <property type="match status" value="1"/>
</dbReference>
<dbReference type="PROSITE" id="PS51352">
    <property type="entry name" value="THIOREDOXIN_2"/>
    <property type="match status" value="1"/>
</dbReference>
<dbReference type="AlphaFoldDB" id="A0A1J5P2F4"/>
<comment type="caution">
    <text evidence="6">The sequence shown here is derived from an EMBL/GenBank/DDBJ whole genome shotgun (WGS) entry which is preliminary data.</text>
</comment>
<evidence type="ECO:0000256" key="3">
    <source>
        <dbReference type="ARBA" id="ARBA00023157"/>
    </source>
</evidence>
<evidence type="ECO:0000256" key="4">
    <source>
        <dbReference type="ARBA" id="ARBA00023284"/>
    </source>
</evidence>
<keyword evidence="6" id="KW-0560">Oxidoreductase</keyword>
<organism evidence="6">
    <name type="scientific">mine drainage metagenome</name>
    <dbReference type="NCBI Taxonomy" id="410659"/>
    <lineage>
        <taxon>unclassified sequences</taxon>
        <taxon>metagenomes</taxon>
        <taxon>ecological metagenomes</taxon>
    </lineage>
</organism>
<dbReference type="PROSITE" id="PS00194">
    <property type="entry name" value="THIOREDOXIN_1"/>
    <property type="match status" value="1"/>
</dbReference>